<evidence type="ECO:0000259" key="9">
    <source>
        <dbReference type="PROSITE" id="PS50125"/>
    </source>
</evidence>
<evidence type="ECO:0000256" key="4">
    <source>
        <dbReference type="ARBA" id="ARBA00022989"/>
    </source>
</evidence>
<proteinExistence type="inferred from homology"/>
<feature type="region of interest" description="Disordered" evidence="8">
    <location>
        <begin position="122"/>
        <end position="141"/>
    </location>
</feature>
<dbReference type="GO" id="GO:0001653">
    <property type="term" value="F:peptide receptor activity"/>
    <property type="evidence" value="ECO:0007669"/>
    <property type="project" value="TreeGrafter"/>
</dbReference>
<evidence type="ECO:0000313" key="10">
    <source>
        <dbReference type="EMBL" id="CAI8042960.1"/>
    </source>
</evidence>
<dbReference type="GO" id="GO:0005886">
    <property type="term" value="C:plasma membrane"/>
    <property type="evidence" value="ECO:0007669"/>
    <property type="project" value="TreeGrafter"/>
</dbReference>
<gene>
    <name evidence="10" type="ORF">GBAR_LOCUS23830</name>
</gene>
<evidence type="ECO:0000313" key="11">
    <source>
        <dbReference type="Proteomes" id="UP001174909"/>
    </source>
</evidence>
<keyword evidence="3" id="KW-0547">Nucleotide-binding</keyword>
<evidence type="ECO:0000256" key="3">
    <source>
        <dbReference type="ARBA" id="ARBA00022741"/>
    </source>
</evidence>
<reference evidence="10" key="1">
    <citation type="submission" date="2023-03" db="EMBL/GenBank/DDBJ databases">
        <authorList>
            <person name="Steffen K."/>
            <person name="Cardenas P."/>
        </authorList>
    </citation>
    <scope>NUCLEOTIDE SEQUENCE</scope>
</reference>
<dbReference type="AlphaFoldDB" id="A0AA35T733"/>
<evidence type="ECO:0000256" key="5">
    <source>
        <dbReference type="ARBA" id="ARBA00023136"/>
    </source>
</evidence>
<feature type="non-terminal residue" evidence="10">
    <location>
        <position position="1"/>
    </location>
</feature>
<dbReference type="InterPro" id="IPR018297">
    <property type="entry name" value="A/G_cyclase_CS"/>
</dbReference>
<evidence type="ECO:0000256" key="6">
    <source>
        <dbReference type="ARBA" id="ARBA00023239"/>
    </source>
</evidence>
<organism evidence="10 11">
    <name type="scientific">Geodia barretti</name>
    <name type="common">Barrett's horny sponge</name>
    <dbReference type="NCBI Taxonomy" id="519541"/>
    <lineage>
        <taxon>Eukaryota</taxon>
        <taxon>Metazoa</taxon>
        <taxon>Porifera</taxon>
        <taxon>Demospongiae</taxon>
        <taxon>Heteroscleromorpha</taxon>
        <taxon>Tetractinellida</taxon>
        <taxon>Astrophorina</taxon>
        <taxon>Geodiidae</taxon>
        <taxon>Geodia</taxon>
    </lineage>
</organism>
<feature type="domain" description="Guanylate cyclase" evidence="9">
    <location>
        <begin position="1"/>
        <end position="86"/>
    </location>
</feature>
<dbReference type="GO" id="GO:0000166">
    <property type="term" value="F:nucleotide binding"/>
    <property type="evidence" value="ECO:0007669"/>
    <property type="project" value="UniProtKB-KW"/>
</dbReference>
<dbReference type="SMART" id="SM00044">
    <property type="entry name" value="CYCc"/>
    <property type="match status" value="1"/>
</dbReference>
<dbReference type="Pfam" id="PF00211">
    <property type="entry name" value="Guanylate_cyc"/>
    <property type="match status" value="1"/>
</dbReference>
<dbReference type="Gene3D" id="3.30.70.1230">
    <property type="entry name" value="Nucleotide cyclase"/>
    <property type="match status" value="1"/>
</dbReference>
<evidence type="ECO:0000256" key="2">
    <source>
        <dbReference type="ARBA" id="ARBA00022692"/>
    </source>
</evidence>
<dbReference type="GO" id="GO:0035556">
    <property type="term" value="P:intracellular signal transduction"/>
    <property type="evidence" value="ECO:0007669"/>
    <property type="project" value="InterPro"/>
</dbReference>
<name>A0AA35T733_GEOBA</name>
<keyword evidence="5" id="KW-0472">Membrane</keyword>
<dbReference type="PANTHER" id="PTHR11920:SF335">
    <property type="entry name" value="GUANYLATE CYCLASE"/>
    <property type="match status" value="1"/>
</dbReference>
<dbReference type="InterPro" id="IPR050401">
    <property type="entry name" value="Cyclic_nucleotide_synthase"/>
</dbReference>
<keyword evidence="11" id="KW-1185">Reference proteome</keyword>
<keyword evidence="2" id="KW-0812">Transmembrane</keyword>
<evidence type="ECO:0000256" key="8">
    <source>
        <dbReference type="SAM" id="MobiDB-lite"/>
    </source>
</evidence>
<dbReference type="EMBL" id="CASHTH010003294">
    <property type="protein sequence ID" value="CAI8042960.1"/>
    <property type="molecule type" value="Genomic_DNA"/>
</dbReference>
<evidence type="ECO:0000256" key="7">
    <source>
        <dbReference type="RuleBase" id="RU000405"/>
    </source>
</evidence>
<comment type="subcellular location">
    <subcellularLocation>
        <location evidence="1">Membrane</location>
    </subcellularLocation>
</comment>
<dbReference type="SUPFAM" id="SSF55073">
    <property type="entry name" value="Nucleotide cyclase"/>
    <property type="match status" value="1"/>
</dbReference>
<dbReference type="PROSITE" id="PS50125">
    <property type="entry name" value="GUANYLATE_CYCLASE_2"/>
    <property type="match status" value="1"/>
</dbReference>
<evidence type="ECO:0000256" key="1">
    <source>
        <dbReference type="ARBA" id="ARBA00004370"/>
    </source>
</evidence>
<dbReference type="GO" id="GO:0004383">
    <property type="term" value="F:guanylate cyclase activity"/>
    <property type="evidence" value="ECO:0007669"/>
    <property type="project" value="TreeGrafter"/>
</dbReference>
<dbReference type="Proteomes" id="UP001174909">
    <property type="component" value="Unassembled WGS sequence"/>
</dbReference>
<dbReference type="GO" id="GO:0007168">
    <property type="term" value="P:receptor guanylyl cyclase signaling pathway"/>
    <property type="evidence" value="ECO:0007669"/>
    <property type="project" value="TreeGrafter"/>
</dbReference>
<accession>A0AA35T733</accession>
<keyword evidence="4" id="KW-1133">Transmembrane helix</keyword>
<comment type="similarity">
    <text evidence="7">Belongs to the adenylyl cyclase class-4/guanylyl cyclase family.</text>
</comment>
<dbReference type="GO" id="GO:0004016">
    <property type="term" value="F:adenylate cyclase activity"/>
    <property type="evidence" value="ECO:0007669"/>
    <property type="project" value="TreeGrafter"/>
</dbReference>
<dbReference type="PROSITE" id="PS00452">
    <property type="entry name" value="GUANYLATE_CYCLASE_1"/>
    <property type="match status" value="1"/>
</dbReference>
<dbReference type="InterPro" id="IPR029787">
    <property type="entry name" value="Nucleotide_cyclase"/>
</dbReference>
<protein>
    <submittedName>
        <fullName evidence="10">Soluble guanylate cyclase 88E</fullName>
    </submittedName>
</protein>
<sequence length="141" mass="15089">MIGDAYMVLAGGPIPSRSDVHHVESITNYGLGILEATKHILDPSTNKHLRIRVGIHSGGIVAGVVGNTTQRYDVFGDTVNIAARMESTGEPMRIQVSEATALLLQGKRFILSERGQVEVKASVTVTTPHPPPSPPQLIESD</sequence>
<dbReference type="PANTHER" id="PTHR11920">
    <property type="entry name" value="GUANYLYL CYCLASE"/>
    <property type="match status" value="1"/>
</dbReference>
<dbReference type="CDD" id="cd07302">
    <property type="entry name" value="CHD"/>
    <property type="match status" value="1"/>
</dbReference>
<dbReference type="InterPro" id="IPR001054">
    <property type="entry name" value="A/G_cyclase"/>
</dbReference>
<keyword evidence="6 7" id="KW-0456">Lyase</keyword>
<comment type="caution">
    <text evidence="10">The sequence shown here is derived from an EMBL/GenBank/DDBJ whole genome shotgun (WGS) entry which is preliminary data.</text>
</comment>